<proteinExistence type="inferred from homology"/>
<reference evidence="2" key="1">
    <citation type="submission" date="2018-04" db="EMBL/GenBank/DDBJ databases">
        <title>Whole genome sequencing of Hypsizygus marmoreus.</title>
        <authorList>
            <person name="Choi I.-G."/>
            <person name="Min B."/>
            <person name="Kim J.-G."/>
            <person name="Kim S."/>
            <person name="Oh Y.-L."/>
            <person name="Kong W.-S."/>
            <person name="Park H."/>
            <person name="Jeong J."/>
            <person name="Song E.-S."/>
        </authorList>
    </citation>
    <scope>NUCLEOTIDE SEQUENCE [LARGE SCALE GENOMIC DNA]</scope>
    <source>
        <strain evidence="2">51987-8</strain>
    </source>
</reference>
<name>A0A369KF63_HYPMA</name>
<evidence type="ECO:0000256" key="1">
    <source>
        <dbReference type="ARBA" id="ARBA00005254"/>
    </source>
</evidence>
<dbReference type="STRING" id="39966.A0A369KF63"/>
<protein>
    <submittedName>
        <fullName evidence="2">3-hydroxypropionyl-coenzyme A dehydratase</fullName>
    </submittedName>
</protein>
<dbReference type="InterPro" id="IPR029045">
    <property type="entry name" value="ClpP/crotonase-like_dom_sf"/>
</dbReference>
<dbReference type="InterPro" id="IPR001753">
    <property type="entry name" value="Enoyl-CoA_hydra/iso"/>
</dbReference>
<dbReference type="OrthoDB" id="2018133at2759"/>
<dbReference type="Gene3D" id="3.90.226.10">
    <property type="entry name" value="2-enoyl-CoA Hydratase, Chain A, domain 1"/>
    <property type="match status" value="1"/>
</dbReference>
<dbReference type="PANTHER" id="PTHR43684:SF4">
    <property type="entry name" value="ENOYL-COA HYDRATASE_ISOMERASE FAMILY PROTEIN (AFU_ORTHOLOGUE AFUA_1G01890)"/>
    <property type="match status" value="1"/>
</dbReference>
<evidence type="ECO:0000313" key="2">
    <source>
        <dbReference type="EMBL" id="RDB29546.1"/>
    </source>
</evidence>
<dbReference type="InterPro" id="IPR014748">
    <property type="entry name" value="Enoyl-CoA_hydra_C"/>
</dbReference>
<dbReference type="Gene3D" id="1.10.12.10">
    <property type="entry name" value="Lyase 2-enoyl-coa Hydratase, Chain A, domain 2"/>
    <property type="match status" value="1"/>
</dbReference>
<comment type="similarity">
    <text evidence="1">Belongs to the enoyl-CoA hydratase/isomerase family.</text>
</comment>
<dbReference type="SUPFAM" id="SSF52096">
    <property type="entry name" value="ClpP/crotonase"/>
    <property type="match status" value="1"/>
</dbReference>
<dbReference type="EMBL" id="LUEZ02000010">
    <property type="protein sequence ID" value="RDB29546.1"/>
    <property type="molecule type" value="Genomic_DNA"/>
</dbReference>
<dbReference type="CDD" id="cd06558">
    <property type="entry name" value="crotonase-like"/>
    <property type="match status" value="1"/>
</dbReference>
<evidence type="ECO:0000313" key="3">
    <source>
        <dbReference type="Proteomes" id="UP000076154"/>
    </source>
</evidence>
<sequence>MEIRRFLVTAGPYLLTVYVQPQTLNLSCRDHYFCNAPTTVRQSHPSATMSLPDYSALGFKDILVSLDGAVAVIVINRPTERNSINKNIIKELIQAFNLCDRDDRVRAVILTADPQAPAYCSGADISSGWDLLWEEESEKEGEHAHRDSGGTVSVAVYRCRKITIAAVNGHAAGAGMTAFQLPFDFRFVWAGAKLTFPFVRRGIPAEATSTYLLPRLLGHSRASALLLTGATISPESSYIRDLYYKVLPTREEVFPAAKVFADELAANTSQPSIAYTKALLQHPGDSIEENHLLDSRAIRLLGSSRDAAEGVNSFKERRLPKFVDTLSGTSSPWFPWWRRLDISHLKSKL</sequence>
<dbReference type="InterPro" id="IPR051053">
    <property type="entry name" value="ECH/Chromodomain_protein"/>
</dbReference>
<organism evidence="2 3">
    <name type="scientific">Hypsizygus marmoreus</name>
    <name type="common">White beech mushroom</name>
    <name type="synonym">Agaricus marmoreus</name>
    <dbReference type="NCBI Taxonomy" id="39966"/>
    <lineage>
        <taxon>Eukaryota</taxon>
        <taxon>Fungi</taxon>
        <taxon>Dikarya</taxon>
        <taxon>Basidiomycota</taxon>
        <taxon>Agaricomycotina</taxon>
        <taxon>Agaricomycetes</taxon>
        <taxon>Agaricomycetidae</taxon>
        <taxon>Agaricales</taxon>
        <taxon>Tricholomatineae</taxon>
        <taxon>Lyophyllaceae</taxon>
        <taxon>Hypsizygus</taxon>
    </lineage>
</organism>
<dbReference type="Pfam" id="PF00378">
    <property type="entry name" value="ECH_1"/>
    <property type="match status" value="1"/>
</dbReference>
<gene>
    <name evidence="2" type="ORF">Hypma_015531</name>
</gene>
<accession>A0A369KF63</accession>
<dbReference type="Proteomes" id="UP000076154">
    <property type="component" value="Unassembled WGS sequence"/>
</dbReference>
<comment type="caution">
    <text evidence="2">The sequence shown here is derived from an EMBL/GenBank/DDBJ whole genome shotgun (WGS) entry which is preliminary data.</text>
</comment>
<dbReference type="InParanoid" id="A0A369KF63"/>
<keyword evidence="3" id="KW-1185">Reference proteome</keyword>
<dbReference type="PANTHER" id="PTHR43684">
    <property type="match status" value="1"/>
</dbReference>
<dbReference type="AlphaFoldDB" id="A0A369KF63"/>